<comment type="caution">
    <text evidence="1">The sequence shown here is derived from an EMBL/GenBank/DDBJ whole genome shotgun (WGS) entry which is preliminary data.</text>
</comment>
<evidence type="ECO:0000313" key="1">
    <source>
        <dbReference type="EMBL" id="KAG2308115.1"/>
    </source>
</evidence>
<accession>A0A8X7VBE7</accession>
<reference evidence="1 2" key="1">
    <citation type="submission" date="2020-02" db="EMBL/GenBank/DDBJ databases">
        <authorList>
            <person name="Ma Q."/>
            <person name="Huang Y."/>
            <person name="Song X."/>
            <person name="Pei D."/>
        </authorList>
    </citation>
    <scope>NUCLEOTIDE SEQUENCE [LARGE SCALE GENOMIC DNA]</scope>
    <source>
        <strain evidence="1">Sxm20200214</strain>
        <tissue evidence="1">Leaf</tissue>
    </source>
</reference>
<proteinExistence type="predicted"/>
<keyword evidence="2" id="KW-1185">Reference proteome</keyword>
<name>A0A8X7VBE7_BRACI</name>
<evidence type="ECO:0000313" key="2">
    <source>
        <dbReference type="Proteomes" id="UP000886595"/>
    </source>
</evidence>
<dbReference type="Proteomes" id="UP000886595">
    <property type="component" value="Unassembled WGS sequence"/>
</dbReference>
<gene>
    <name evidence="1" type="ORF">Bca52824_027863</name>
</gene>
<dbReference type="AlphaFoldDB" id="A0A8X7VBE7"/>
<organism evidence="1 2">
    <name type="scientific">Brassica carinata</name>
    <name type="common">Ethiopian mustard</name>
    <name type="synonym">Abyssinian cabbage</name>
    <dbReference type="NCBI Taxonomy" id="52824"/>
    <lineage>
        <taxon>Eukaryota</taxon>
        <taxon>Viridiplantae</taxon>
        <taxon>Streptophyta</taxon>
        <taxon>Embryophyta</taxon>
        <taxon>Tracheophyta</taxon>
        <taxon>Spermatophyta</taxon>
        <taxon>Magnoliopsida</taxon>
        <taxon>eudicotyledons</taxon>
        <taxon>Gunneridae</taxon>
        <taxon>Pentapetalae</taxon>
        <taxon>rosids</taxon>
        <taxon>malvids</taxon>
        <taxon>Brassicales</taxon>
        <taxon>Brassicaceae</taxon>
        <taxon>Brassiceae</taxon>
        <taxon>Brassica</taxon>
    </lineage>
</organism>
<sequence>MPSLLHPPGTREELYIPGPRMMVATPRASTNKRNGSCKGRDKAAIALARLFMARLAGNENKRKNPTGNEYFELFFMEFFQLSRKIGFEFRWTSLERVQHILSEGRKKRKTSKGLETEQRRDLALLFQVPAHQQIYSFMTDRKHRSE</sequence>
<protein>
    <submittedName>
        <fullName evidence="1">Uncharacterized protein</fullName>
    </submittedName>
</protein>
<dbReference type="EMBL" id="JAAMPC010000006">
    <property type="protein sequence ID" value="KAG2308115.1"/>
    <property type="molecule type" value="Genomic_DNA"/>
</dbReference>